<sequence length="141" mass="16003">CMCHILNLIVKEGLKEISILYKKVHKIMKFLAYPLASDRLEILESHCRISGIRFLKPILEIDTQPSMPTCLDNESLTVLKSFHQLLKPFEIATSLDHLKATLIEVSGYNDHDAEMVVNDICKKLITYGAKYSSTSSSNYVE</sequence>
<proteinExistence type="predicted"/>
<evidence type="ECO:0000313" key="1">
    <source>
        <dbReference type="EMBL" id="CAG8826339.1"/>
    </source>
</evidence>
<dbReference type="EMBL" id="CAJVQA010057209">
    <property type="protein sequence ID" value="CAG8826339.1"/>
    <property type="molecule type" value="Genomic_DNA"/>
</dbReference>
<dbReference type="OrthoDB" id="1737128at2759"/>
<organism evidence="1 2">
    <name type="scientific">Cetraspora pellucida</name>
    <dbReference type="NCBI Taxonomy" id="1433469"/>
    <lineage>
        <taxon>Eukaryota</taxon>
        <taxon>Fungi</taxon>
        <taxon>Fungi incertae sedis</taxon>
        <taxon>Mucoromycota</taxon>
        <taxon>Glomeromycotina</taxon>
        <taxon>Glomeromycetes</taxon>
        <taxon>Diversisporales</taxon>
        <taxon>Gigasporaceae</taxon>
        <taxon>Cetraspora</taxon>
    </lineage>
</organism>
<dbReference type="AlphaFoldDB" id="A0A9N9PKT0"/>
<name>A0A9N9PKT0_9GLOM</name>
<feature type="non-terminal residue" evidence="1">
    <location>
        <position position="1"/>
    </location>
</feature>
<keyword evidence="2" id="KW-1185">Reference proteome</keyword>
<accession>A0A9N9PKT0</accession>
<dbReference type="Proteomes" id="UP000789759">
    <property type="component" value="Unassembled WGS sequence"/>
</dbReference>
<gene>
    <name evidence="1" type="ORF">CPELLU_LOCUS20203</name>
</gene>
<protein>
    <submittedName>
        <fullName evidence="1">1360_t:CDS:1</fullName>
    </submittedName>
</protein>
<evidence type="ECO:0000313" key="2">
    <source>
        <dbReference type="Proteomes" id="UP000789759"/>
    </source>
</evidence>
<comment type="caution">
    <text evidence="1">The sequence shown here is derived from an EMBL/GenBank/DDBJ whole genome shotgun (WGS) entry which is preliminary data.</text>
</comment>
<reference evidence="1" key="1">
    <citation type="submission" date="2021-06" db="EMBL/GenBank/DDBJ databases">
        <authorList>
            <person name="Kallberg Y."/>
            <person name="Tangrot J."/>
            <person name="Rosling A."/>
        </authorList>
    </citation>
    <scope>NUCLEOTIDE SEQUENCE</scope>
    <source>
        <strain evidence="1">FL966</strain>
    </source>
</reference>
<feature type="non-terminal residue" evidence="1">
    <location>
        <position position="141"/>
    </location>
</feature>